<gene>
    <name evidence="2" type="ORF">QO034_19005</name>
</gene>
<accession>A0ABT7FJ59</accession>
<sequence>MILGVLSVAFGFFVLANPVAASVAVTTLAGIMFLLSGGFQIWAGLSEEGTMGKLLGIGLGVLMILLGASLLFHPLQGVISLAMLVAILFAASGISRLITAFQMRDTPFFWLMLISGAISVLLAGYIFANFSAIALSLLGILLGIELLINGTSLIAMAFFLRTAKGALKDKLDARLNK</sequence>
<protein>
    <submittedName>
        <fullName evidence="2">DUF308 domain-containing protein</fullName>
    </submittedName>
</protein>
<dbReference type="EMBL" id="JASNJE010000031">
    <property type="protein sequence ID" value="MDK3075181.1"/>
    <property type="molecule type" value="Genomic_DNA"/>
</dbReference>
<feature type="transmembrane region" description="Helical" evidence="1">
    <location>
        <begin position="26"/>
        <end position="45"/>
    </location>
</feature>
<dbReference type="Proteomes" id="UP001227126">
    <property type="component" value="Unassembled WGS sequence"/>
</dbReference>
<evidence type="ECO:0000256" key="1">
    <source>
        <dbReference type="SAM" id="Phobius"/>
    </source>
</evidence>
<dbReference type="PANTHER" id="PTHR34989">
    <property type="entry name" value="PROTEIN HDED"/>
    <property type="match status" value="1"/>
</dbReference>
<evidence type="ECO:0000313" key="2">
    <source>
        <dbReference type="EMBL" id="MDK3075181.1"/>
    </source>
</evidence>
<feature type="transmembrane region" description="Helical" evidence="1">
    <location>
        <begin position="78"/>
        <end position="101"/>
    </location>
</feature>
<keyword evidence="1" id="KW-1133">Transmembrane helix</keyword>
<dbReference type="InterPro" id="IPR005325">
    <property type="entry name" value="DUF308_memb"/>
</dbReference>
<comment type="caution">
    <text evidence="2">The sequence shown here is derived from an EMBL/GenBank/DDBJ whole genome shotgun (WGS) entry which is preliminary data.</text>
</comment>
<feature type="transmembrane region" description="Helical" evidence="1">
    <location>
        <begin position="133"/>
        <end position="160"/>
    </location>
</feature>
<keyword evidence="1" id="KW-0472">Membrane</keyword>
<feature type="transmembrane region" description="Helical" evidence="1">
    <location>
        <begin position="54"/>
        <end position="72"/>
    </location>
</feature>
<keyword evidence="3" id="KW-1185">Reference proteome</keyword>
<dbReference type="Pfam" id="PF03729">
    <property type="entry name" value="DUF308"/>
    <property type="match status" value="2"/>
</dbReference>
<keyword evidence="1" id="KW-0812">Transmembrane</keyword>
<organism evidence="2 3">
    <name type="scientific">Sedimentitalea xiamensis</name>
    <dbReference type="NCBI Taxonomy" id="3050037"/>
    <lineage>
        <taxon>Bacteria</taxon>
        <taxon>Pseudomonadati</taxon>
        <taxon>Pseudomonadota</taxon>
        <taxon>Alphaproteobacteria</taxon>
        <taxon>Rhodobacterales</taxon>
        <taxon>Paracoccaceae</taxon>
        <taxon>Sedimentitalea</taxon>
    </lineage>
</organism>
<name>A0ABT7FJ59_9RHOB</name>
<evidence type="ECO:0000313" key="3">
    <source>
        <dbReference type="Proteomes" id="UP001227126"/>
    </source>
</evidence>
<dbReference type="InterPro" id="IPR052712">
    <property type="entry name" value="Acid_resist_chaperone_HdeD"/>
</dbReference>
<reference evidence="2 3" key="1">
    <citation type="submission" date="2023-05" db="EMBL/GenBank/DDBJ databases">
        <title>Sedimentitalea sp. nov. JM2-8.</title>
        <authorList>
            <person name="Huang J."/>
        </authorList>
    </citation>
    <scope>NUCLEOTIDE SEQUENCE [LARGE SCALE GENOMIC DNA]</scope>
    <source>
        <strain evidence="2 3">JM2-8</strain>
    </source>
</reference>
<dbReference type="PANTHER" id="PTHR34989:SF1">
    <property type="entry name" value="PROTEIN HDED"/>
    <property type="match status" value="1"/>
</dbReference>
<feature type="transmembrane region" description="Helical" evidence="1">
    <location>
        <begin position="108"/>
        <end position="127"/>
    </location>
</feature>
<proteinExistence type="predicted"/>